<dbReference type="SUPFAM" id="SSF75011">
    <property type="entry name" value="3-carboxy-cis,cis-mucoante lactonizing enzyme"/>
    <property type="match status" value="1"/>
</dbReference>
<dbReference type="RefSeq" id="WP_135993620.1">
    <property type="nucleotide sequence ID" value="NZ_CAMVVV010000009.1"/>
</dbReference>
<dbReference type="Pfam" id="PF07675">
    <property type="entry name" value="Cleaved_Adhesin"/>
    <property type="match status" value="2"/>
</dbReference>
<keyword evidence="1" id="KW-0732">Signal</keyword>
<evidence type="ECO:0000259" key="2">
    <source>
        <dbReference type="SMART" id="SM00060"/>
    </source>
</evidence>
<feature type="signal peptide" evidence="1">
    <location>
        <begin position="1"/>
        <end position="23"/>
    </location>
</feature>
<dbReference type="InterPro" id="IPR011635">
    <property type="entry name" value="CARDB"/>
</dbReference>
<dbReference type="InterPro" id="IPR011628">
    <property type="entry name" value="Cleaved_adhesin"/>
</dbReference>
<proteinExistence type="predicted"/>
<evidence type="ECO:0000313" key="3">
    <source>
        <dbReference type="EMBL" id="TGY71841.1"/>
    </source>
</evidence>
<dbReference type="SUPFAM" id="SSF49899">
    <property type="entry name" value="Concanavalin A-like lectins/glucanases"/>
    <property type="match status" value="1"/>
</dbReference>
<feature type="domain" description="Fibronectin type-III" evidence="2">
    <location>
        <begin position="719"/>
        <end position="805"/>
    </location>
</feature>
<dbReference type="Gene3D" id="2.60.120.200">
    <property type="match status" value="3"/>
</dbReference>
<dbReference type="Pfam" id="PF07705">
    <property type="entry name" value="CARDB"/>
    <property type="match status" value="1"/>
</dbReference>
<gene>
    <name evidence="3" type="ORF">E5333_11035</name>
</gene>
<accession>A0A4S2FRL5</accession>
<dbReference type="Gene3D" id="2.60.40.10">
    <property type="entry name" value="Immunoglobulins"/>
    <property type="match status" value="3"/>
</dbReference>
<organism evidence="3 4">
    <name type="scientific">Muribaculum intestinale</name>
    <dbReference type="NCBI Taxonomy" id="1796646"/>
    <lineage>
        <taxon>Bacteria</taxon>
        <taxon>Pseudomonadati</taxon>
        <taxon>Bacteroidota</taxon>
        <taxon>Bacteroidia</taxon>
        <taxon>Bacteroidales</taxon>
        <taxon>Muribaculaceae</taxon>
        <taxon>Muribaculum</taxon>
    </lineage>
</organism>
<dbReference type="EMBL" id="SRYD01000046">
    <property type="protein sequence ID" value="TGY71841.1"/>
    <property type="molecule type" value="Genomic_DNA"/>
</dbReference>
<dbReference type="GO" id="GO:0005975">
    <property type="term" value="P:carbohydrate metabolic process"/>
    <property type="evidence" value="ECO:0007669"/>
    <property type="project" value="UniProtKB-ARBA"/>
</dbReference>
<sequence>MTRTTAQWAFAAMMLVSPALADAAELWGNILSSTAWDNPRDNYGVYSFQTDAENFEFRQLKHKTSMNVNGGGTYFDGRHYWINWESYGMGNWYADDYTDDWRNVDGNFFFDDTAVPWDIAYNPKDGFVYGIFNEGSKISTLDFATMQTTPVTTIYTGFPVVAIAVSKDGVVYWIDSRGTCSFWNTQYGFGFAQTAVDTGINVASEPQSAAFDEDTGLLYWTAKADDGATALYCIDVAGKSCQKLVDFPNNEYVVSLRVVNDAVVSGAPARVANLTAEFVGGELAGNISFTLPEKTVGGDFLNGNVEYTVSVNGKEHSKGAGTPGDHISLDITLSEGMANISVVTANADGVGQEAKTSVYVGNDNPEAPSDVVLTVADGIFTLRWRAPGQIGLHDGYVDAEAITYTVVRYPGEMTVAEGLAATEFSEKVPDAPLATYYYNVYASSNGKQSRPGRSGSLIAGNALEVPWLETFDTRDGFSMFEVIDVDKDWSTWLWMSQGYAKCSNSYYADNDDWLVTPPIHLKADRTYTVSFMTSVEEAYMPQALTVLWGSADSDPTEYTDVIMPLSELDNEEWTSTEATIRALRDGNYKIAFHCTASSGFYSLSLKNVGIDEGAMLSAPDVCVDIVATPGSNGASRARITFVAPSVTVGGDALGSISRIVVKSDDRIVATVDTPQPGVAYSVDDKEPADGFNIYTIVAYAGELVGAQASARCYVGTDIPAPVSGIELIDNGDGSATLRWESVAIVGENGGYVNPDEVTYSVYTSSNDIVESGISGLSYEIPSVEQTPVPSSVIYRVTASNSKGESAKNRSSVMLLGPSAELPFADSFAGGTPVQHWFLESPNSLYSFRATTLMSQDGDLGANSWRSGGAGEESWIASAKISARGAENPVLTFWYYAYPATPNGLGVYMSCAGKEIKNLATVNYSELEGESGWRKMQLTLDGASALDYISIRFRGFAGEENATVAIDNILVTDMPGNDFGVKMSAPVLARRGRPVSIPVTVANNGSAANAPFTLKVTVNGVDMTEITDTFDSGEERTFTIEYTPTLADGDMLKVVAAVSSEADEVAANDVTPEAEIEITDVEGLDVVVDLSATVSGSDVVLSWSAPDNIAGGTVTESFEHCEPWATAGIGDWTTVDVDGFRTFGIYDVEWPGKMEPHAFIVFNPSLAAGLDGDEEEFMPHSGKQFLACFGADPEEPVNVGDVRNDDWLISPMLSGDAQTISFYARSLDPYGSPETFEVLASDNGCSLSDFATLVGRRTVNRAGWTLYTFELPEGTRYFAIHVISVNCYALFVDDITYEAASAVVEGYNVYRDGKPLASVVTPGYTDIRAAGSHTYFVGVRYNRGESGASNEVVISTSGISAVVADMEDDADIFTLTGIRVGHGVADFDRLPAGIYLMGGRKITVMR</sequence>
<evidence type="ECO:0000313" key="4">
    <source>
        <dbReference type="Proteomes" id="UP000306630"/>
    </source>
</evidence>
<comment type="caution">
    <text evidence="3">The sequence shown here is derived from an EMBL/GenBank/DDBJ whole genome shotgun (WGS) entry which is preliminary data.</text>
</comment>
<feature type="chain" id="PRO_5020713566" description="Fibronectin type-III domain-containing protein" evidence="1">
    <location>
        <begin position="24"/>
        <end position="1405"/>
    </location>
</feature>
<dbReference type="InterPro" id="IPR013320">
    <property type="entry name" value="ConA-like_dom_sf"/>
</dbReference>
<dbReference type="InterPro" id="IPR003961">
    <property type="entry name" value="FN3_dom"/>
</dbReference>
<dbReference type="NCBIfam" id="NF038128">
    <property type="entry name" value="choice_anch_J"/>
    <property type="match status" value="2"/>
</dbReference>
<name>A0A4S2FRL5_9BACT</name>
<dbReference type="Proteomes" id="UP000306630">
    <property type="component" value="Unassembled WGS sequence"/>
</dbReference>
<reference evidence="3 4" key="1">
    <citation type="submission" date="2019-04" db="EMBL/GenBank/DDBJ databases">
        <title>Microbes associate with the intestines of laboratory mice.</title>
        <authorList>
            <person name="Navarre W."/>
            <person name="Wong E."/>
            <person name="Huang K."/>
            <person name="Tropini C."/>
            <person name="Ng K."/>
            <person name="Yu B."/>
        </authorList>
    </citation>
    <scope>NUCLEOTIDE SEQUENCE [LARGE SCALE GENOMIC DNA]</scope>
    <source>
        <strain evidence="3 4">NM06_A21</strain>
    </source>
</reference>
<dbReference type="InterPro" id="IPR013783">
    <property type="entry name" value="Ig-like_fold"/>
</dbReference>
<dbReference type="GO" id="GO:0004553">
    <property type="term" value="F:hydrolase activity, hydrolyzing O-glycosyl compounds"/>
    <property type="evidence" value="ECO:0007669"/>
    <property type="project" value="UniProtKB-ARBA"/>
</dbReference>
<dbReference type="SMART" id="SM00060">
    <property type="entry name" value="FN3"/>
    <property type="match status" value="3"/>
</dbReference>
<evidence type="ECO:0000256" key="1">
    <source>
        <dbReference type="SAM" id="SignalP"/>
    </source>
</evidence>
<feature type="domain" description="Fibronectin type-III" evidence="2">
    <location>
        <begin position="365"/>
        <end position="449"/>
    </location>
</feature>
<feature type="domain" description="Fibronectin type-III" evidence="2">
    <location>
        <begin position="268"/>
        <end position="351"/>
    </location>
</feature>
<protein>
    <recommendedName>
        <fullName evidence="2">Fibronectin type-III domain-containing protein</fullName>
    </recommendedName>
</protein>